<dbReference type="EMBL" id="CAJPIN010137931">
    <property type="protein sequence ID" value="CAG2069420.1"/>
    <property type="molecule type" value="Genomic_DNA"/>
</dbReference>
<evidence type="ECO:0008006" key="3">
    <source>
        <dbReference type="Google" id="ProtNLM"/>
    </source>
</evidence>
<proteinExistence type="predicted"/>
<reference evidence="1" key="1">
    <citation type="submission" date="2021-03" db="EMBL/GenBank/DDBJ databases">
        <authorList>
            <person name="Tran Van P."/>
        </authorList>
    </citation>
    <scope>NUCLEOTIDE SEQUENCE</scope>
</reference>
<dbReference type="PANTHER" id="PTHR24099:SF15">
    <property type="entry name" value="E3 UBIQUITIN-PROTEIN LIGASE TRIM9"/>
    <property type="match status" value="1"/>
</dbReference>
<organism evidence="1 2">
    <name type="scientific">Timema podura</name>
    <name type="common">Walking stick</name>
    <dbReference type="NCBI Taxonomy" id="61482"/>
    <lineage>
        <taxon>Eukaryota</taxon>
        <taxon>Metazoa</taxon>
        <taxon>Ecdysozoa</taxon>
        <taxon>Arthropoda</taxon>
        <taxon>Hexapoda</taxon>
        <taxon>Insecta</taxon>
        <taxon>Pterygota</taxon>
        <taxon>Neoptera</taxon>
        <taxon>Polyneoptera</taxon>
        <taxon>Phasmatodea</taxon>
        <taxon>Timematodea</taxon>
        <taxon>Timematoidea</taxon>
        <taxon>Timematidae</taxon>
        <taxon>Timema</taxon>
    </lineage>
</organism>
<dbReference type="InterPro" id="IPR050617">
    <property type="entry name" value="E3_ligase_FN3/SPRY"/>
</dbReference>
<dbReference type="InterPro" id="IPR013320">
    <property type="entry name" value="ConA-like_dom_sf"/>
</dbReference>
<keyword evidence="2" id="KW-1185">Reference proteome</keyword>
<gene>
    <name evidence="1" type="ORF">TPAB3V08_LOCUS16362</name>
</gene>
<dbReference type="SUPFAM" id="SSF49899">
    <property type="entry name" value="Concanavalin A-like lectins/glucanases"/>
    <property type="match status" value="1"/>
</dbReference>
<comment type="caution">
    <text evidence="1">The sequence shown here is derived from an EMBL/GenBank/DDBJ whole genome shotgun (WGS) entry which is preliminary data.</text>
</comment>
<evidence type="ECO:0000313" key="1">
    <source>
        <dbReference type="EMBL" id="CAG2069420.1"/>
    </source>
</evidence>
<dbReference type="Gene3D" id="2.60.120.920">
    <property type="match status" value="1"/>
</dbReference>
<name>A0ABN7PTW9_TIMPD</name>
<dbReference type="PANTHER" id="PTHR24099">
    <property type="entry name" value="E3 UBIQUITIN-PROTEIN LIGASE TRIM36-RELATED"/>
    <property type="match status" value="1"/>
</dbReference>
<protein>
    <recommendedName>
        <fullName evidence="3">B30.2/SPRY domain-containing protein</fullName>
    </recommendedName>
</protein>
<dbReference type="InterPro" id="IPR043136">
    <property type="entry name" value="B30.2/SPRY_sf"/>
</dbReference>
<evidence type="ECO:0000313" key="2">
    <source>
        <dbReference type="Proteomes" id="UP001153148"/>
    </source>
</evidence>
<accession>A0ABN7PTW9</accession>
<sequence length="126" mass="14175">MGQPSRQHSSSQNPFYDLKGASPTLAWFSFDPCLAPTELQFSEDNCTVACEGYEHRVALGSVGFSRGVHYWEFSVNRYDSDTDPSFGIARLDVSKDQMLGELVVACGFPTLLPRSRLPLKFRFKKM</sequence>
<dbReference type="Proteomes" id="UP001153148">
    <property type="component" value="Unassembled WGS sequence"/>
</dbReference>